<dbReference type="RefSeq" id="WP_189130744.1">
    <property type="nucleotide sequence ID" value="NZ_BMMS01000005.1"/>
</dbReference>
<dbReference type="EMBL" id="BMMS01000005">
    <property type="protein sequence ID" value="GGO84186.1"/>
    <property type="molecule type" value="Genomic_DNA"/>
</dbReference>
<name>A0A918DU95_9ACTN</name>
<dbReference type="InterPro" id="IPR045528">
    <property type="entry name" value="DO-GTPase2"/>
</dbReference>
<dbReference type="SUPFAM" id="SSF52540">
    <property type="entry name" value="P-loop containing nucleoside triphosphate hydrolases"/>
    <property type="match status" value="1"/>
</dbReference>
<organism evidence="3 4">
    <name type="scientific">Wenjunlia tyrosinilytica</name>
    <dbReference type="NCBI Taxonomy" id="1544741"/>
    <lineage>
        <taxon>Bacteria</taxon>
        <taxon>Bacillati</taxon>
        <taxon>Actinomycetota</taxon>
        <taxon>Actinomycetes</taxon>
        <taxon>Kitasatosporales</taxon>
        <taxon>Streptomycetaceae</taxon>
        <taxon>Wenjunlia</taxon>
    </lineage>
</organism>
<comment type="caution">
    <text evidence="3">The sequence shown here is derived from an EMBL/GenBank/DDBJ whole genome shotgun (WGS) entry which is preliminary data.</text>
</comment>
<dbReference type="InterPro" id="IPR027417">
    <property type="entry name" value="P-loop_NTPase"/>
</dbReference>
<gene>
    <name evidence="3" type="ORF">GCM10012280_15080</name>
</gene>
<feature type="region of interest" description="Disordered" evidence="1">
    <location>
        <begin position="362"/>
        <end position="381"/>
    </location>
</feature>
<reference evidence="3" key="2">
    <citation type="submission" date="2020-09" db="EMBL/GenBank/DDBJ databases">
        <authorList>
            <person name="Sun Q."/>
            <person name="Zhou Y."/>
        </authorList>
    </citation>
    <scope>NUCLEOTIDE SEQUENCE</scope>
    <source>
        <strain evidence="3">CGMCC 4.7201</strain>
    </source>
</reference>
<sequence length="424" mass="46660">MTDFGSADFGTSGYGMGGYGGGAYGAGASQAPGGEPRWGPEPEGYGLVRCPECLEELRYDENNLYIPRGVSNDLERLDLSQETNTRRRSDLIQRAFQRCPNPDPAVEEHFLSTNYLTNGTPITVAFVGESGTGKTHLLASMISGIDHGALDTFGMLCRPVNSERHEEFLADTVRAFQAGRMISGTESQTFVKFTDALLFSVNGVTRPVAFFDIQGEDYSNMGDLTRFLLGVDAFVFVVDAVRALKLPHLIREQERLKREGKQPGIPDRTFSAVLDRITPRDGRLDVAAAVVLNKCDLLRFESPVDYWLRDTSVIANGRLDPRQLYEESRDVYAFLYRHGAQHALRPFSKTRRCTLHFVSATGTSPVPLPPPPPRREGSHGVEAAEARGWFPGGVRPQRVLDPLMSLLAMCGLLDSAEPGTEGGW</sequence>
<accession>A0A918DU95</accession>
<keyword evidence="4" id="KW-1185">Reference proteome</keyword>
<reference evidence="3" key="1">
    <citation type="journal article" date="2014" name="Int. J. Syst. Evol. Microbiol.">
        <title>Complete genome sequence of Corynebacterium casei LMG S-19264T (=DSM 44701T), isolated from a smear-ripened cheese.</title>
        <authorList>
            <consortium name="US DOE Joint Genome Institute (JGI-PGF)"/>
            <person name="Walter F."/>
            <person name="Albersmeier A."/>
            <person name="Kalinowski J."/>
            <person name="Ruckert C."/>
        </authorList>
    </citation>
    <scope>NUCLEOTIDE SEQUENCE</scope>
    <source>
        <strain evidence="3">CGMCC 4.7201</strain>
    </source>
</reference>
<feature type="domain" description="Double-GTPase 2" evidence="2">
    <location>
        <begin position="123"/>
        <end position="297"/>
    </location>
</feature>
<evidence type="ECO:0000313" key="4">
    <source>
        <dbReference type="Proteomes" id="UP000641932"/>
    </source>
</evidence>
<protein>
    <recommendedName>
        <fullName evidence="2">Double-GTPase 2 domain-containing protein</fullName>
    </recommendedName>
</protein>
<dbReference type="Proteomes" id="UP000641932">
    <property type="component" value="Unassembled WGS sequence"/>
</dbReference>
<dbReference type="Pfam" id="PF19993">
    <property type="entry name" value="DO-GTPase2"/>
    <property type="match status" value="1"/>
</dbReference>
<dbReference type="AlphaFoldDB" id="A0A918DU95"/>
<evidence type="ECO:0000256" key="1">
    <source>
        <dbReference type="SAM" id="MobiDB-lite"/>
    </source>
</evidence>
<evidence type="ECO:0000313" key="3">
    <source>
        <dbReference type="EMBL" id="GGO84186.1"/>
    </source>
</evidence>
<proteinExistence type="predicted"/>
<evidence type="ECO:0000259" key="2">
    <source>
        <dbReference type="Pfam" id="PF19993"/>
    </source>
</evidence>
<dbReference type="Gene3D" id="3.40.50.300">
    <property type="entry name" value="P-loop containing nucleotide triphosphate hydrolases"/>
    <property type="match status" value="1"/>
</dbReference>